<accession>A0A0G0Q067</accession>
<evidence type="ECO:0000313" key="4">
    <source>
        <dbReference type="Proteomes" id="UP000034137"/>
    </source>
</evidence>
<comment type="caution">
    <text evidence="3">The sequence shown here is derived from an EMBL/GenBank/DDBJ whole genome shotgun (WGS) entry which is preliminary data.</text>
</comment>
<proteinExistence type="inferred from homology"/>
<evidence type="ECO:0000256" key="2">
    <source>
        <dbReference type="HAMAP-Rule" id="MF_00048"/>
    </source>
</evidence>
<dbReference type="InterPro" id="IPR003509">
    <property type="entry name" value="UPF0102_YraN-like"/>
</dbReference>
<dbReference type="EMBL" id="LBXO01000004">
    <property type="protein sequence ID" value="KKR33719.1"/>
    <property type="molecule type" value="Genomic_DNA"/>
</dbReference>
<gene>
    <name evidence="3" type="ORF">UT64_C0004G0026</name>
</gene>
<dbReference type="NCBIfam" id="NF009150">
    <property type="entry name" value="PRK12497.1-3"/>
    <property type="match status" value="1"/>
</dbReference>
<dbReference type="HAMAP" id="MF_00048">
    <property type="entry name" value="UPF0102"/>
    <property type="match status" value="1"/>
</dbReference>
<evidence type="ECO:0000256" key="1">
    <source>
        <dbReference type="ARBA" id="ARBA00006738"/>
    </source>
</evidence>
<dbReference type="PANTHER" id="PTHR34039">
    <property type="entry name" value="UPF0102 PROTEIN YRAN"/>
    <property type="match status" value="1"/>
</dbReference>
<dbReference type="AlphaFoldDB" id="A0A0G0Q067"/>
<protein>
    <recommendedName>
        <fullName evidence="2">UPF0102 protein UT64_C0004G0026</fullName>
    </recommendedName>
</protein>
<organism evidence="3 4">
    <name type="scientific">Candidatus Falkowbacteria bacterium GW2011_GWF2_39_8</name>
    <dbReference type="NCBI Taxonomy" id="1618642"/>
    <lineage>
        <taxon>Bacteria</taxon>
        <taxon>Candidatus Falkowiibacteriota</taxon>
    </lineage>
</organism>
<reference evidence="3 4" key="1">
    <citation type="journal article" date="2015" name="Nature">
        <title>rRNA introns, odd ribosomes, and small enigmatic genomes across a large radiation of phyla.</title>
        <authorList>
            <person name="Brown C.T."/>
            <person name="Hug L.A."/>
            <person name="Thomas B.C."/>
            <person name="Sharon I."/>
            <person name="Castelle C.J."/>
            <person name="Singh A."/>
            <person name="Wilkins M.J."/>
            <person name="Williams K.H."/>
            <person name="Banfield J.F."/>
        </authorList>
    </citation>
    <scope>NUCLEOTIDE SEQUENCE [LARGE SCALE GENOMIC DNA]</scope>
</reference>
<dbReference type="InterPro" id="IPR011856">
    <property type="entry name" value="tRNA_endonuc-like_dom_sf"/>
</dbReference>
<dbReference type="Proteomes" id="UP000034137">
    <property type="component" value="Unassembled WGS sequence"/>
</dbReference>
<sequence>MSITTQVLLGLFYFNAMNHNQEIGSYGEKIAKNFLIKRGYEIVSKNIKTSFKEIDLVVKKDDILVFVEVKTRTSAFLGFADEMMSVKKIDNLKTAASLYLNRVQNLNYKNIRFDFIAVDIDKVIKTAKIKHFKDII</sequence>
<dbReference type="SUPFAM" id="SSF52980">
    <property type="entry name" value="Restriction endonuclease-like"/>
    <property type="match status" value="1"/>
</dbReference>
<name>A0A0G0Q067_9BACT</name>
<dbReference type="GO" id="GO:0003676">
    <property type="term" value="F:nucleic acid binding"/>
    <property type="evidence" value="ECO:0007669"/>
    <property type="project" value="InterPro"/>
</dbReference>
<evidence type="ECO:0000313" key="3">
    <source>
        <dbReference type="EMBL" id="KKR33719.1"/>
    </source>
</evidence>
<dbReference type="Pfam" id="PF02021">
    <property type="entry name" value="UPF0102"/>
    <property type="match status" value="1"/>
</dbReference>
<dbReference type="InterPro" id="IPR011335">
    <property type="entry name" value="Restrct_endonuc-II-like"/>
</dbReference>
<comment type="similarity">
    <text evidence="1 2">Belongs to the UPF0102 family.</text>
</comment>
<dbReference type="PANTHER" id="PTHR34039:SF1">
    <property type="entry name" value="UPF0102 PROTEIN YRAN"/>
    <property type="match status" value="1"/>
</dbReference>
<dbReference type="Gene3D" id="3.40.1350.10">
    <property type="match status" value="1"/>
</dbReference>